<evidence type="ECO:0000259" key="11">
    <source>
        <dbReference type="Pfam" id="PF00149"/>
    </source>
</evidence>
<evidence type="ECO:0000256" key="8">
    <source>
        <dbReference type="ARBA" id="ARBA00023180"/>
    </source>
</evidence>
<dbReference type="CDD" id="cd00842">
    <property type="entry name" value="MPP_ASMase"/>
    <property type="match status" value="1"/>
</dbReference>
<keyword evidence="6 9" id="KW-1133">Transmembrane helix</keyword>
<keyword evidence="13" id="KW-1185">Reference proteome</keyword>
<keyword evidence="4" id="KW-0378">Hydrolase</keyword>
<keyword evidence="7 9" id="KW-0472">Membrane</keyword>
<reference evidence="12 13" key="1">
    <citation type="submission" date="2019-02" db="EMBL/GenBank/DDBJ databases">
        <title>Genome sequencing of the rare red list fungi Phellinidium pouzarii.</title>
        <authorList>
            <person name="Buettner E."/>
            <person name="Kellner H."/>
        </authorList>
    </citation>
    <scope>NUCLEOTIDE SEQUENCE [LARGE SCALE GENOMIC DNA]</scope>
    <source>
        <strain evidence="12 13">DSM 108285</strain>
    </source>
</reference>
<dbReference type="Proteomes" id="UP000308199">
    <property type="component" value="Unassembled WGS sequence"/>
</dbReference>
<dbReference type="GO" id="GO:0005789">
    <property type="term" value="C:endoplasmic reticulum membrane"/>
    <property type="evidence" value="ECO:0007669"/>
    <property type="project" value="UniProtKB-SubCell"/>
</dbReference>
<comment type="subcellular location">
    <subcellularLocation>
        <location evidence="1">Endoplasmic reticulum membrane</location>
        <topology evidence="1">Multi-pass membrane protein</topology>
    </subcellularLocation>
</comment>
<keyword evidence="3 9" id="KW-0812">Transmembrane</keyword>
<feature type="signal peptide" evidence="10">
    <location>
        <begin position="1"/>
        <end position="22"/>
    </location>
</feature>
<dbReference type="GO" id="GO:0005615">
    <property type="term" value="C:extracellular space"/>
    <property type="evidence" value="ECO:0007669"/>
    <property type="project" value="TreeGrafter"/>
</dbReference>
<dbReference type="InterPro" id="IPR004843">
    <property type="entry name" value="Calcineurin-like_PHP"/>
</dbReference>
<evidence type="ECO:0000256" key="9">
    <source>
        <dbReference type="SAM" id="Phobius"/>
    </source>
</evidence>
<gene>
    <name evidence="12" type="ORF">EW145_g895</name>
</gene>
<feature type="chain" id="PRO_5020327337" description="Calcineurin-like phosphoesterase domain-containing protein" evidence="10">
    <location>
        <begin position="23"/>
        <end position="766"/>
    </location>
</feature>
<dbReference type="InterPro" id="IPR041805">
    <property type="entry name" value="ASMase/PPN1_MPP"/>
</dbReference>
<feature type="domain" description="Calcineurin-like phosphoesterase" evidence="11">
    <location>
        <begin position="238"/>
        <end position="497"/>
    </location>
</feature>
<evidence type="ECO:0000256" key="6">
    <source>
        <dbReference type="ARBA" id="ARBA00022989"/>
    </source>
</evidence>
<keyword evidence="10" id="KW-0732">Signal</keyword>
<evidence type="ECO:0000256" key="2">
    <source>
        <dbReference type="ARBA" id="ARBA00010430"/>
    </source>
</evidence>
<dbReference type="PANTHER" id="PTHR10340">
    <property type="entry name" value="SPHINGOMYELIN PHOSPHODIESTERASE"/>
    <property type="match status" value="1"/>
</dbReference>
<proteinExistence type="inferred from homology"/>
<evidence type="ECO:0000313" key="12">
    <source>
        <dbReference type="EMBL" id="THH11052.1"/>
    </source>
</evidence>
<keyword evidence="5" id="KW-0256">Endoplasmic reticulum</keyword>
<dbReference type="GO" id="GO:0008081">
    <property type="term" value="F:phosphoric diester hydrolase activity"/>
    <property type="evidence" value="ECO:0007669"/>
    <property type="project" value="TreeGrafter"/>
</dbReference>
<dbReference type="Pfam" id="PF08285">
    <property type="entry name" value="DPM3"/>
    <property type="match status" value="1"/>
</dbReference>
<dbReference type="SUPFAM" id="SSF56300">
    <property type="entry name" value="Metallo-dependent phosphatases"/>
    <property type="match status" value="1"/>
</dbReference>
<evidence type="ECO:0000256" key="10">
    <source>
        <dbReference type="SAM" id="SignalP"/>
    </source>
</evidence>
<comment type="caution">
    <text evidence="12">The sequence shown here is derived from an EMBL/GenBank/DDBJ whole genome shotgun (WGS) entry which is preliminary data.</text>
</comment>
<dbReference type="InterPro" id="IPR013174">
    <property type="entry name" value="DPM3"/>
</dbReference>
<dbReference type="Pfam" id="PF00149">
    <property type="entry name" value="Metallophos"/>
    <property type="match status" value="1"/>
</dbReference>
<evidence type="ECO:0000256" key="7">
    <source>
        <dbReference type="ARBA" id="ARBA00023136"/>
    </source>
</evidence>
<evidence type="ECO:0000256" key="4">
    <source>
        <dbReference type="ARBA" id="ARBA00022801"/>
    </source>
</evidence>
<name>A0A4S4LGJ5_9AGAM</name>
<accession>A0A4S4LGJ5</accession>
<dbReference type="Gene3D" id="3.60.21.10">
    <property type="match status" value="1"/>
</dbReference>
<evidence type="ECO:0000256" key="1">
    <source>
        <dbReference type="ARBA" id="ARBA00004477"/>
    </source>
</evidence>
<organism evidence="12 13">
    <name type="scientific">Phellinidium pouzarii</name>
    <dbReference type="NCBI Taxonomy" id="167371"/>
    <lineage>
        <taxon>Eukaryota</taxon>
        <taxon>Fungi</taxon>
        <taxon>Dikarya</taxon>
        <taxon>Basidiomycota</taxon>
        <taxon>Agaricomycotina</taxon>
        <taxon>Agaricomycetes</taxon>
        <taxon>Hymenochaetales</taxon>
        <taxon>Hymenochaetaceae</taxon>
        <taxon>Phellinidium</taxon>
    </lineage>
</organism>
<evidence type="ECO:0000313" key="13">
    <source>
        <dbReference type="Proteomes" id="UP000308199"/>
    </source>
</evidence>
<sequence length="766" mass="83525">MQLFLSMMANFLFVVLIASATAINAQSLSLGLSSFAAPGAFPTSLYSEYFNNPTQTSAQVQPVISDPVTHEVYPFNLTNPATIPQNDTVDPHPLPPKVSSSSLLAHALHQIQLIAAPETENSPFLDNPCATCQAVLGIAKMVALAAPEQGPALAVSICQIFDAEPDCSTTVGPLALGNIITQVFANANVGGYDGQLICQNFFGACPLPPTSALNLTGWFAKPKPNPLPPPKTPSGKRLKVLHLSDFHLDPRYTTGAEANCSTGLCCREGNVAFSSPNQTLFPAPRFGTDTPYALAAAALQAIPVLAGTQETGFDFMIYTGDLVSHDPDNELSREYTVLFDLFKRIAGSGPVYASLGNHDTHSSAQDAPHSLGGDLATQFSWNYDHVAGLWEEEGWIPESSASLARAHYGAKRRLEACFALMSTSTTDQLDTSGMFRFLTDELQDAEDAGDRVWILGHVESGFAGGDALENPTNLFYQIVDRFSPHVIANIFWGHTHMDQLSIFYTNNGTNMSAETAQVVSWIGPSITPLTDLNSGFRVYEVDSNTFDILDAHTWRADVNIFPKLDDQITFAPTYEFEYDTRATYGKNISGWGPNDPLNATWWHLVTEVMEADPSLVTTFHNFQGKESVHTLPCASDCIAATICYMRSGSSSIASQNFSKWMFTLCTPPTTRMTRLTHFASYAGVLSLSYALVWFSVLRVPMIAQETIDQVLPVLPWWLLVSFGSYSLYSLGKGLYTFNDVPEAYEELLKEIAEAKLELRAKGVTVD</sequence>
<feature type="transmembrane region" description="Helical" evidence="9">
    <location>
        <begin position="678"/>
        <end position="697"/>
    </location>
</feature>
<protein>
    <recommendedName>
        <fullName evidence="11">Calcineurin-like phosphoesterase domain-containing protein</fullName>
    </recommendedName>
</protein>
<evidence type="ECO:0000256" key="3">
    <source>
        <dbReference type="ARBA" id="ARBA00022692"/>
    </source>
</evidence>
<dbReference type="PANTHER" id="PTHR10340:SF27">
    <property type="entry name" value="ACL091CP"/>
    <property type="match status" value="1"/>
</dbReference>
<dbReference type="EMBL" id="SGPK01000021">
    <property type="protein sequence ID" value="THH11052.1"/>
    <property type="molecule type" value="Genomic_DNA"/>
</dbReference>
<dbReference type="InterPro" id="IPR029052">
    <property type="entry name" value="Metallo-depent_PP-like"/>
</dbReference>
<keyword evidence="8" id="KW-0325">Glycoprotein</keyword>
<dbReference type="OrthoDB" id="282973at2759"/>
<dbReference type="AlphaFoldDB" id="A0A4S4LGJ5"/>
<evidence type="ECO:0000256" key="5">
    <source>
        <dbReference type="ARBA" id="ARBA00022824"/>
    </source>
</evidence>
<comment type="similarity">
    <text evidence="2">Belongs to the DPM3 family.</text>
</comment>
<feature type="transmembrane region" description="Helical" evidence="9">
    <location>
        <begin position="709"/>
        <end position="728"/>
    </location>
</feature>